<evidence type="ECO:0000313" key="2">
    <source>
        <dbReference type="EMBL" id="CAB4134585.1"/>
    </source>
</evidence>
<organism evidence="2">
    <name type="scientific">uncultured Caudovirales phage</name>
    <dbReference type="NCBI Taxonomy" id="2100421"/>
    <lineage>
        <taxon>Viruses</taxon>
        <taxon>Duplodnaviria</taxon>
        <taxon>Heunggongvirae</taxon>
        <taxon>Uroviricota</taxon>
        <taxon>Caudoviricetes</taxon>
        <taxon>Peduoviridae</taxon>
        <taxon>Maltschvirus</taxon>
        <taxon>Maltschvirus maltsch</taxon>
    </lineage>
</organism>
<dbReference type="EMBL" id="LR796288">
    <property type="protein sequence ID" value="CAB4134585.1"/>
    <property type="molecule type" value="Genomic_DNA"/>
</dbReference>
<name>A0A6J5LK59_9CAUD</name>
<gene>
    <name evidence="2" type="ORF">UFOVP280_8</name>
</gene>
<protein>
    <submittedName>
        <fullName evidence="2">Uncharacterized protein</fullName>
    </submittedName>
</protein>
<sequence>MKIKDEYKGKTIITYDSVLGQRRIEVDRIHPAQFKYYVTIGLGYIFEKESTTISYKGIEEDLEADVNTEKEIIKKPVRKKPNATTSKRRTKGQLPS</sequence>
<feature type="region of interest" description="Disordered" evidence="1">
    <location>
        <begin position="73"/>
        <end position="96"/>
    </location>
</feature>
<feature type="compositionally biased region" description="Basic residues" evidence="1">
    <location>
        <begin position="75"/>
        <end position="96"/>
    </location>
</feature>
<evidence type="ECO:0000256" key="1">
    <source>
        <dbReference type="SAM" id="MobiDB-lite"/>
    </source>
</evidence>
<accession>A0A6J5LK59</accession>
<reference evidence="2" key="1">
    <citation type="submission" date="2020-04" db="EMBL/GenBank/DDBJ databases">
        <authorList>
            <person name="Chiriac C."/>
            <person name="Salcher M."/>
            <person name="Ghai R."/>
            <person name="Kavagutti S V."/>
        </authorList>
    </citation>
    <scope>NUCLEOTIDE SEQUENCE</scope>
</reference>
<proteinExistence type="predicted"/>